<keyword evidence="4 11" id="KW-0963">Cytoplasm</keyword>
<dbReference type="OrthoDB" id="9800814at2"/>
<dbReference type="CDD" id="cd00773">
    <property type="entry name" value="HisRS-like_core"/>
    <property type="match status" value="1"/>
</dbReference>
<feature type="binding site" evidence="12">
    <location>
        <begin position="268"/>
        <end position="269"/>
    </location>
    <ligand>
        <name>L-histidine</name>
        <dbReference type="ChEBI" id="CHEBI:57595"/>
    </ligand>
</feature>
<dbReference type="EMBL" id="CP009962">
    <property type="protein sequence ID" value="AIY41862.1"/>
    <property type="molecule type" value="Genomic_DNA"/>
</dbReference>
<dbReference type="Proteomes" id="UP000030302">
    <property type="component" value="Chromosome"/>
</dbReference>
<feature type="compositionally biased region" description="Basic and acidic residues" evidence="13">
    <location>
        <begin position="450"/>
        <end position="465"/>
    </location>
</feature>
<evidence type="ECO:0000313" key="16">
    <source>
        <dbReference type="Proteomes" id="UP000030302"/>
    </source>
</evidence>
<dbReference type="InterPro" id="IPR004516">
    <property type="entry name" value="HisRS/HisZ"/>
</dbReference>
<dbReference type="InterPro" id="IPR041715">
    <property type="entry name" value="HisRS-like_core"/>
</dbReference>
<keyword evidence="9 11" id="KW-0030">Aminoacyl-tRNA synthetase</keyword>
<name>A0A0A1FG78_9BURK</name>
<comment type="catalytic activity">
    <reaction evidence="10 11">
        <text>tRNA(His) + L-histidine + ATP = L-histidyl-tRNA(His) + AMP + diphosphate + H(+)</text>
        <dbReference type="Rhea" id="RHEA:17313"/>
        <dbReference type="Rhea" id="RHEA-COMP:9665"/>
        <dbReference type="Rhea" id="RHEA-COMP:9689"/>
        <dbReference type="ChEBI" id="CHEBI:15378"/>
        <dbReference type="ChEBI" id="CHEBI:30616"/>
        <dbReference type="ChEBI" id="CHEBI:33019"/>
        <dbReference type="ChEBI" id="CHEBI:57595"/>
        <dbReference type="ChEBI" id="CHEBI:78442"/>
        <dbReference type="ChEBI" id="CHEBI:78527"/>
        <dbReference type="ChEBI" id="CHEBI:456215"/>
        <dbReference type="EC" id="6.1.1.21"/>
    </reaction>
</comment>
<feature type="binding site" evidence="12">
    <location>
        <position position="133"/>
    </location>
    <ligand>
        <name>L-histidine</name>
        <dbReference type="ChEBI" id="CHEBI:57595"/>
    </ligand>
</feature>
<dbReference type="Pfam" id="PF13393">
    <property type="entry name" value="tRNA-synt_His"/>
    <property type="match status" value="1"/>
</dbReference>
<keyword evidence="5 11" id="KW-0436">Ligase</keyword>
<feature type="domain" description="Aminoacyl-transfer RNA synthetases class-II family profile" evidence="14">
    <location>
        <begin position="1"/>
        <end position="321"/>
    </location>
</feature>
<dbReference type="Gene3D" id="3.40.50.800">
    <property type="entry name" value="Anticodon-binding domain"/>
    <property type="match status" value="1"/>
</dbReference>
<keyword evidence="16" id="KW-1185">Reference proteome</keyword>
<dbReference type="Pfam" id="PF03129">
    <property type="entry name" value="HGTP_anticodon"/>
    <property type="match status" value="1"/>
</dbReference>
<dbReference type="GO" id="GO:0005737">
    <property type="term" value="C:cytoplasm"/>
    <property type="evidence" value="ECO:0007669"/>
    <property type="project" value="UniProtKB-SubCell"/>
</dbReference>
<evidence type="ECO:0000313" key="15">
    <source>
        <dbReference type="EMBL" id="AIY41862.1"/>
    </source>
</evidence>
<feature type="binding site" evidence="12">
    <location>
        <position position="119"/>
    </location>
    <ligand>
        <name>L-histidine</name>
        <dbReference type="ChEBI" id="CHEBI:57595"/>
    </ligand>
</feature>
<evidence type="ECO:0000256" key="5">
    <source>
        <dbReference type="ARBA" id="ARBA00022598"/>
    </source>
</evidence>
<keyword evidence="6 11" id="KW-0547">Nucleotide-binding</keyword>
<evidence type="ECO:0000256" key="10">
    <source>
        <dbReference type="ARBA" id="ARBA00047639"/>
    </source>
</evidence>
<dbReference type="CDD" id="cd00859">
    <property type="entry name" value="HisRS_anticodon"/>
    <property type="match status" value="1"/>
</dbReference>
<evidence type="ECO:0000256" key="3">
    <source>
        <dbReference type="ARBA" id="ARBA00011738"/>
    </source>
</evidence>
<feature type="binding site" evidence="12">
    <location>
        <begin position="89"/>
        <end position="91"/>
    </location>
    <ligand>
        <name>L-histidine</name>
        <dbReference type="ChEBI" id="CHEBI:57595"/>
    </ligand>
</feature>
<evidence type="ECO:0000256" key="7">
    <source>
        <dbReference type="ARBA" id="ARBA00022840"/>
    </source>
</evidence>
<dbReference type="Gene3D" id="3.30.930.10">
    <property type="entry name" value="Bira Bifunctional Protein, Domain 2"/>
    <property type="match status" value="1"/>
</dbReference>
<comment type="subunit">
    <text evidence="3 11">Homodimer.</text>
</comment>
<feature type="region of interest" description="Disordered" evidence="13">
    <location>
        <begin position="446"/>
        <end position="465"/>
    </location>
</feature>
<dbReference type="NCBIfam" id="TIGR00442">
    <property type="entry name" value="hisS"/>
    <property type="match status" value="1"/>
</dbReference>
<dbReference type="InterPro" id="IPR015807">
    <property type="entry name" value="His-tRNA-ligase"/>
</dbReference>
<evidence type="ECO:0000256" key="9">
    <source>
        <dbReference type="ARBA" id="ARBA00023146"/>
    </source>
</evidence>
<dbReference type="PANTHER" id="PTHR43707:SF1">
    <property type="entry name" value="HISTIDINE--TRNA LIGASE, MITOCHONDRIAL-RELATED"/>
    <property type="match status" value="1"/>
</dbReference>
<keyword evidence="7 11" id="KW-0067">ATP-binding</keyword>
<evidence type="ECO:0000259" key="14">
    <source>
        <dbReference type="PROSITE" id="PS50862"/>
    </source>
</evidence>
<evidence type="ECO:0000256" key="4">
    <source>
        <dbReference type="ARBA" id="ARBA00022490"/>
    </source>
</evidence>
<comment type="subcellular location">
    <subcellularLocation>
        <location evidence="1 11">Cytoplasm</location>
    </subcellularLocation>
</comment>
<dbReference type="InterPro" id="IPR036621">
    <property type="entry name" value="Anticodon-bd_dom_sf"/>
</dbReference>
<dbReference type="GO" id="GO:0004821">
    <property type="term" value="F:histidine-tRNA ligase activity"/>
    <property type="evidence" value="ECO:0007669"/>
    <property type="project" value="UniProtKB-UniRule"/>
</dbReference>
<proteinExistence type="inferred from homology"/>
<feature type="region of interest" description="Disordered" evidence="13">
    <location>
        <begin position="409"/>
        <end position="432"/>
    </location>
</feature>
<protein>
    <recommendedName>
        <fullName evidence="11">Histidine--tRNA ligase</fullName>
        <ecNumber evidence="11">6.1.1.21</ecNumber>
    </recommendedName>
    <alternativeName>
        <fullName evidence="11">Histidyl-tRNA synthetase</fullName>
        <shortName evidence="11">HisRS</shortName>
    </alternativeName>
</protein>
<dbReference type="SUPFAM" id="SSF52954">
    <property type="entry name" value="Class II aaRS ABD-related"/>
    <property type="match status" value="1"/>
</dbReference>
<dbReference type="PANTHER" id="PTHR43707">
    <property type="entry name" value="HISTIDYL-TRNA SYNTHETASE"/>
    <property type="match status" value="1"/>
</dbReference>
<dbReference type="GO" id="GO:0006427">
    <property type="term" value="P:histidyl-tRNA aminoacylation"/>
    <property type="evidence" value="ECO:0007669"/>
    <property type="project" value="UniProtKB-UniRule"/>
</dbReference>
<feature type="binding site" evidence="12">
    <location>
        <position position="137"/>
    </location>
    <ligand>
        <name>L-histidine</name>
        <dbReference type="ChEBI" id="CHEBI:57595"/>
    </ligand>
</feature>
<dbReference type="EC" id="6.1.1.21" evidence="11"/>
<sequence length="465" mass="51325">MSENKKAGKIVGVKGMNDILPADAALWELFENTVESVLKSYGFQKIRTPIVEPTALFARGLGAVTDIVEKEMYSFTDSMNGDNLTLRPESTAGVVRAAIEHNLTYDGPKRLWYNGPMFRHERPQRGRYRQFHQVGAEALGFTGPDIDAELIMMCQRLWDDLGLQDVKLQLNSIGDAEERNRHRTDLIAYFEQHQDLLDADAQRRLHTNPLRILDTKNPAMQGMVNAAPQLLSYLGAESLAHFEGVQKILNHNNIPFTINPRLVRGMDYYNRTVFEWVTDQLGSQGTVCGGGRYDPLVEMFGGKPTPACGFAMGVERLLELMRANGEQAERNECDVYLVHQGEAAQLQSFVLAERLRNAGLDVVLHCASSNAGGSFKSQMKRADASGAAYAIIIGDDEVANHTATVKTLRADSDAGHDHATDGEKAGSGNQSVVPFDAVSDYLVDQIVGSGDDHGHDHGDHVHYHH</sequence>
<evidence type="ECO:0000256" key="12">
    <source>
        <dbReference type="PIRSR" id="PIRSR001549-1"/>
    </source>
</evidence>
<dbReference type="AlphaFoldDB" id="A0A0A1FG78"/>
<dbReference type="HOGENOM" id="CLU_025113_1_1_4"/>
<evidence type="ECO:0000256" key="11">
    <source>
        <dbReference type="HAMAP-Rule" id="MF_00127"/>
    </source>
</evidence>
<dbReference type="PROSITE" id="PS50862">
    <property type="entry name" value="AA_TRNA_LIGASE_II"/>
    <property type="match status" value="1"/>
</dbReference>
<dbReference type="GO" id="GO:0005524">
    <property type="term" value="F:ATP binding"/>
    <property type="evidence" value="ECO:0007669"/>
    <property type="project" value="UniProtKB-UniRule"/>
</dbReference>
<dbReference type="PIRSF" id="PIRSF001549">
    <property type="entry name" value="His-tRNA_synth"/>
    <property type="match status" value="1"/>
</dbReference>
<evidence type="ECO:0000256" key="6">
    <source>
        <dbReference type="ARBA" id="ARBA00022741"/>
    </source>
</evidence>
<dbReference type="FunFam" id="3.30.930.10:FF:000005">
    <property type="entry name" value="Histidine--tRNA ligase"/>
    <property type="match status" value="1"/>
</dbReference>
<gene>
    <name evidence="11" type="primary">hisS</name>
    <name evidence="15" type="ORF">LT85_2704</name>
</gene>
<evidence type="ECO:0000256" key="13">
    <source>
        <dbReference type="SAM" id="MobiDB-lite"/>
    </source>
</evidence>
<dbReference type="STRING" id="279058.LT85_2704"/>
<dbReference type="KEGG" id="care:LT85_2704"/>
<dbReference type="InterPro" id="IPR033656">
    <property type="entry name" value="HisRS_anticodon"/>
</dbReference>
<dbReference type="HAMAP" id="MF_00127">
    <property type="entry name" value="His_tRNA_synth"/>
    <property type="match status" value="1"/>
</dbReference>
<dbReference type="InterPro" id="IPR004154">
    <property type="entry name" value="Anticodon-bd"/>
</dbReference>
<accession>A0A0A1FG78</accession>
<evidence type="ECO:0000256" key="2">
    <source>
        <dbReference type="ARBA" id="ARBA00008226"/>
    </source>
</evidence>
<dbReference type="RefSeq" id="WP_038489516.1">
    <property type="nucleotide sequence ID" value="NZ_CP009962.1"/>
</dbReference>
<dbReference type="InterPro" id="IPR045864">
    <property type="entry name" value="aa-tRNA-synth_II/BPL/LPL"/>
</dbReference>
<dbReference type="SUPFAM" id="SSF55681">
    <property type="entry name" value="Class II aaRS and biotin synthetases"/>
    <property type="match status" value="1"/>
</dbReference>
<evidence type="ECO:0000256" key="1">
    <source>
        <dbReference type="ARBA" id="ARBA00004496"/>
    </source>
</evidence>
<comment type="similarity">
    <text evidence="2 11">Belongs to the class-II aminoacyl-tRNA synthetase family.</text>
</comment>
<organism evidence="15 16">
    <name type="scientific">Collimonas arenae</name>
    <dbReference type="NCBI Taxonomy" id="279058"/>
    <lineage>
        <taxon>Bacteria</taxon>
        <taxon>Pseudomonadati</taxon>
        <taxon>Pseudomonadota</taxon>
        <taxon>Betaproteobacteria</taxon>
        <taxon>Burkholderiales</taxon>
        <taxon>Oxalobacteraceae</taxon>
        <taxon>Collimonas</taxon>
    </lineage>
</organism>
<reference evidence="16" key="1">
    <citation type="journal article" date="2014" name="Soil Biol. Biochem.">
        <title>Structure and function of bacterial communities in ageing soils: Insights from the Mendocino ecological staircase.</title>
        <authorList>
            <person name="Uroz S."/>
            <person name="Tech J.J."/>
            <person name="Sawaya N.A."/>
            <person name="Frey-Klett P."/>
            <person name="Leveau J.H.J."/>
        </authorList>
    </citation>
    <scope>NUCLEOTIDE SEQUENCE [LARGE SCALE GENOMIC DNA]</scope>
    <source>
        <strain evidence="16">Cal35</strain>
    </source>
</reference>
<evidence type="ECO:0000256" key="8">
    <source>
        <dbReference type="ARBA" id="ARBA00022917"/>
    </source>
</evidence>
<feature type="compositionally biased region" description="Basic and acidic residues" evidence="13">
    <location>
        <begin position="409"/>
        <end position="424"/>
    </location>
</feature>
<keyword evidence="8 11" id="KW-0648">Protein biosynthesis</keyword>
<dbReference type="InterPro" id="IPR006195">
    <property type="entry name" value="aa-tRNA-synth_II"/>
</dbReference>
<feature type="binding site" evidence="12">
    <location>
        <position position="264"/>
    </location>
    <ligand>
        <name>L-histidine</name>
        <dbReference type="ChEBI" id="CHEBI:57595"/>
    </ligand>
</feature>